<evidence type="ECO:0000256" key="1">
    <source>
        <dbReference type="SAM" id="MobiDB-lite"/>
    </source>
</evidence>
<evidence type="ECO:0000313" key="3">
    <source>
        <dbReference type="Proteomes" id="UP000554235"/>
    </source>
</evidence>
<gene>
    <name evidence="2" type="ORF">FALBO_14957</name>
</gene>
<feature type="compositionally biased region" description="Polar residues" evidence="1">
    <location>
        <begin position="320"/>
        <end position="346"/>
    </location>
</feature>
<feature type="compositionally biased region" description="Polar residues" evidence="1">
    <location>
        <begin position="192"/>
        <end position="203"/>
    </location>
</feature>
<feature type="region of interest" description="Disordered" evidence="1">
    <location>
        <begin position="84"/>
        <end position="346"/>
    </location>
</feature>
<feature type="compositionally biased region" description="Basic and acidic residues" evidence="1">
    <location>
        <begin position="212"/>
        <end position="223"/>
    </location>
</feature>
<dbReference type="Proteomes" id="UP000554235">
    <property type="component" value="Unassembled WGS sequence"/>
</dbReference>
<keyword evidence="3" id="KW-1185">Reference proteome</keyword>
<accession>A0A8H4P6V6</accession>
<sequence length="346" mass="36621">MTSTAAGAGQQGLQQSIALSTSLADAAASPDKEAPPVSGTSKDIAILIPDDTDTEGEDYSKEQDPISSQPCATITTSIAGYLNSKGIKHDPTHADAATNLDPTPAEPSPPMRDDSIQTHGLNTLTDSEPDSPSPDADFGILSGKEPCHGSQNSPAIPSRCTHTPVAATPEVTQRQPYEIDVCPTTGCGNAASVRNSSSPTKMSLESLPDTDEDHRSYSIRDIESESSESESGPLLGAQVCPPSNQGLSRCRSRHKSLCTTETSNEDNDADTEDFDSEDDPNVPEHGGDKAYYLSLPEAQTYSSEDDLEGLNRQTIDEPSHTPTQAATSIKQSESNIIANEFSPFQL</sequence>
<dbReference type="EMBL" id="JAADYS010002506">
    <property type="protein sequence ID" value="KAF4458311.1"/>
    <property type="molecule type" value="Genomic_DNA"/>
</dbReference>
<reference evidence="2 3" key="1">
    <citation type="submission" date="2020-01" db="EMBL/GenBank/DDBJ databases">
        <title>Identification and distribution of gene clusters putatively required for synthesis of sphingolipid metabolism inhibitors in phylogenetically diverse species of the filamentous fungus Fusarium.</title>
        <authorList>
            <person name="Kim H.-S."/>
            <person name="Busman M."/>
            <person name="Brown D.W."/>
            <person name="Divon H."/>
            <person name="Uhlig S."/>
            <person name="Proctor R.H."/>
        </authorList>
    </citation>
    <scope>NUCLEOTIDE SEQUENCE [LARGE SCALE GENOMIC DNA]</scope>
    <source>
        <strain evidence="2 3">NRRL 20459</strain>
    </source>
</reference>
<feature type="region of interest" description="Disordered" evidence="1">
    <location>
        <begin position="22"/>
        <end position="72"/>
    </location>
</feature>
<protein>
    <submittedName>
        <fullName evidence="2">Uncharacterized protein</fullName>
    </submittedName>
</protein>
<comment type="caution">
    <text evidence="2">The sequence shown here is derived from an EMBL/GenBank/DDBJ whole genome shotgun (WGS) entry which is preliminary data.</text>
</comment>
<feature type="compositionally biased region" description="Acidic residues" evidence="1">
    <location>
        <begin position="263"/>
        <end position="281"/>
    </location>
</feature>
<dbReference type="AlphaFoldDB" id="A0A8H4P6V6"/>
<name>A0A8H4P6V6_9HYPO</name>
<organism evidence="2 3">
    <name type="scientific">Fusarium albosuccineum</name>
    <dbReference type="NCBI Taxonomy" id="1237068"/>
    <lineage>
        <taxon>Eukaryota</taxon>
        <taxon>Fungi</taxon>
        <taxon>Dikarya</taxon>
        <taxon>Ascomycota</taxon>
        <taxon>Pezizomycotina</taxon>
        <taxon>Sordariomycetes</taxon>
        <taxon>Hypocreomycetidae</taxon>
        <taxon>Hypocreales</taxon>
        <taxon>Nectriaceae</taxon>
        <taxon>Fusarium</taxon>
        <taxon>Fusarium decemcellulare species complex</taxon>
    </lineage>
</organism>
<dbReference type="OrthoDB" id="5153959at2759"/>
<proteinExistence type="predicted"/>
<evidence type="ECO:0000313" key="2">
    <source>
        <dbReference type="EMBL" id="KAF4458311.1"/>
    </source>
</evidence>